<sequence>MAAEGELRGGEKVSLFNPLAGVAERLIQENAILAA</sequence>
<dbReference type="EMBL" id="FBWG01000003">
    <property type="protein sequence ID" value="CUX15687.1"/>
    <property type="molecule type" value="Genomic_DNA"/>
</dbReference>
<evidence type="ECO:0000313" key="2">
    <source>
        <dbReference type="Proteomes" id="UP000191987"/>
    </source>
</evidence>
<accession>A0A1S7P4J8</accession>
<dbReference type="Proteomes" id="UP000191987">
    <property type="component" value="Unassembled WGS sequence"/>
</dbReference>
<evidence type="ECO:0000313" key="1">
    <source>
        <dbReference type="EMBL" id="CUX15687.1"/>
    </source>
</evidence>
<reference evidence="1 2" key="1">
    <citation type="submission" date="2016-01" db="EMBL/GenBank/DDBJ databases">
        <authorList>
            <person name="Oliw E.H."/>
        </authorList>
    </citation>
    <scope>NUCLEOTIDE SEQUENCE [LARGE SCALE GENOMIC DNA]</scope>
    <source>
        <strain evidence="1 2">Zutra 3-1</strain>
    </source>
</reference>
<protein>
    <submittedName>
        <fullName evidence="1">Uncharacterized protein</fullName>
    </submittedName>
</protein>
<name>A0A1S7P4J8_9HYPH</name>
<proteinExistence type="predicted"/>
<gene>
    <name evidence="1" type="ORF">AGR7C_Cc110335</name>
</gene>
<organism evidence="1 2">
    <name type="scientific">Agrobacterium deltaense Zutra 3/1</name>
    <dbReference type="NCBI Taxonomy" id="1183427"/>
    <lineage>
        <taxon>Bacteria</taxon>
        <taxon>Pseudomonadati</taxon>
        <taxon>Pseudomonadota</taxon>
        <taxon>Alphaproteobacteria</taxon>
        <taxon>Hyphomicrobiales</taxon>
        <taxon>Rhizobiaceae</taxon>
        <taxon>Rhizobium/Agrobacterium group</taxon>
        <taxon>Agrobacterium</taxon>
    </lineage>
</organism>
<dbReference type="AlphaFoldDB" id="A0A1S7P4J8"/>